<dbReference type="InterPro" id="IPR000835">
    <property type="entry name" value="HTH_MarR-typ"/>
</dbReference>
<dbReference type="OrthoDB" id="214696at2"/>
<evidence type="ECO:0000259" key="3">
    <source>
        <dbReference type="PROSITE" id="PS51186"/>
    </source>
</evidence>
<dbReference type="GO" id="GO:0003700">
    <property type="term" value="F:DNA-binding transcription factor activity"/>
    <property type="evidence" value="ECO:0007669"/>
    <property type="project" value="InterPro"/>
</dbReference>
<evidence type="ECO:0000313" key="5">
    <source>
        <dbReference type="Proteomes" id="UP000326354"/>
    </source>
</evidence>
<dbReference type="PANTHER" id="PTHR13947">
    <property type="entry name" value="GNAT FAMILY N-ACETYLTRANSFERASE"/>
    <property type="match status" value="1"/>
</dbReference>
<proteinExistence type="predicted"/>
<dbReference type="AlphaFoldDB" id="A0A5S9F295"/>
<keyword evidence="5" id="KW-1185">Reference proteome</keyword>
<feature type="domain" description="N-acetyltransferase" evidence="3">
    <location>
        <begin position="176"/>
        <end position="314"/>
    </location>
</feature>
<dbReference type="InterPro" id="IPR036388">
    <property type="entry name" value="WH-like_DNA-bd_sf"/>
</dbReference>
<dbReference type="PROSITE" id="PS51186">
    <property type="entry name" value="GNAT"/>
    <property type="match status" value="1"/>
</dbReference>
<dbReference type="Proteomes" id="UP000326354">
    <property type="component" value="Chromosome"/>
</dbReference>
<dbReference type="GO" id="GO:0008080">
    <property type="term" value="F:N-acetyltransferase activity"/>
    <property type="evidence" value="ECO:0007669"/>
    <property type="project" value="InterPro"/>
</dbReference>
<dbReference type="SMART" id="SM00347">
    <property type="entry name" value="HTH_MARR"/>
    <property type="match status" value="1"/>
</dbReference>
<organism evidence="4 5">
    <name type="scientific">Uabimicrobium amorphum</name>
    <dbReference type="NCBI Taxonomy" id="2596890"/>
    <lineage>
        <taxon>Bacteria</taxon>
        <taxon>Pseudomonadati</taxon>
        <taxon>Planctomycetota</taxon>
        <taxon>Candidatus Uabimicrobiia</taxon>
        <taxon>Candidatus Uabimicrobiales</taxon>
        <taxon>Candidatus Uabimicrobiaceae</taxon>
        <taxon>Candidatus Uabimicrobium</taxon>
    </lineage>
</organism>
<dbReference type="SUPFAM" id="SSF46785">
    <property type="entry name" value="Winged helix' DNA-binding domain"/>
    <property type="match status" value="1"/>
</dbReference>
<dbReference type="PROSITE" id="PS50995">
    <property type="entry name" value="HTH_MARR_2"/>
    <property type="match status" value="1"/>
</dbReference>
<evidence type="ECO:0000256" key="1">
    <source>
        <dbReference type="ARBA" id="ARBA00022679"/>
    </source>
</evidence>
<dbReference type="KEGG" id="uam:UABAM_01354"/>
<dbReference type="PANTHER" id="PTHR13947:SF37">
    <property type="entry name" value="LD18367P"/>
    <property type="match status" value="1"/>
</dbReference>
<dbReference type="Gene3D" id="1.10.10.10">
    <property type="entry name" value="Winged helix-like DNA-binding domain superfamily/Winged helix DNA-binding domain"/>
    <property type="match status" value="1"/>
</dbReference>
<dbReference type="InterPro" id="IPR036390">
    <property type="entry name" value="WH_DNA-bd_sf"/>
</dbReference>
<evidence type="ECO:0000313" key="4">
    <source>
        <dbReference type="EMBL" id="BBM83011.1"/>
    </source>
</evidence>
<gene>
    <name evidence="4" type="ORF">UABAM_01354</name>
</gene>
<dbReference type="Gene3D" id="3.40.630.30">
    <property type="match status" value="1"/>
</dbReference>
<dbReference type="RefSeq" id="WP_151967236.1">
    <property type="nucleotide sequence ID" value="NZ_AP019860.1"/>
</dbReference>
<dbReference type="Pfam" id="PF01047">
    <property type="entry name" value="MarR"/>
    <property type="match status" value="1"/>
</dbReference>
<dbReference type="InterPro" id="IPR000182">
    <property type="entry name" value="GNAT_dom"/>
</dbReference>
<dbReference type="SUPFAM" id="SSF55729">
    <property type="entry name" value="Acyl-CoA N-acyltransferases (Nat)"/>
    <property type="match status" value="1"/>
</dbReference>
<name>A0A5S9F295_UABAM</name>
<accession>A0A5S9F295</accession>
<dbReference type="Pfam" id="PF00583">
    <property type="entry name" value="Acetyltransf_1"/>
    <property type="match status" value="1"/>
</dbReference>
<protein>
    <submittedName>
        <fullName evidence="4">MarR family transcriptional regulator</fullName>
    </submittedName>
</protein>
<feature type="domain" description="HTH marR-type" evidence="2">
    <location>
        <begin position="9"/>
        <end position="146"/>
    </location>
</feature>
<evidence type="ECO:0000259" key="2">
    <source>
        <dbReference type="PROSITE" id="PS50995"/>
    </source>
</evidence>
<reference evidence="4 5" key="1">
    <citation type="submission" date="2019-08" db="EMBL/GenBank/DDBJ databases">
        <title>Complete genome sequence of Candidatus Uab amorphum.</title>
        <authorList>
            <person name="Shiratori T."/>
            <person name="Suzuki S."/>
            <person name="Kakizawa Y."/>
            <person name="Ishida K."/>
        </authorList>
    </citation>
    <scope>NUCLEOTIDE SEQUENCE [LARGE SCALE GENOMIC DNA]</scope>
    <source>
        <strain evidence="4 5">SRT547</strain>
    </source>
</reference>
<keyword evidence="1" id="KW-0808">Transferase</keyword>
<sequence length="314" mass="36515">MDIMNELHVLALGSRLKRLSDCIMQDVTTIYKKQNVDFEPRWFTCFYTLYHYSPIAVTEISKKLGVSHVAVNHMLKGLQKKDLICSQTGKKDKRKRMISLTEKGKQLYPKLQPIWRNLESSVHKYIMEIEYDVIDVLKRMEESMAQKGLVERFCEEEKQSQLDSVNIIDYKAQHKDYFRDINLRWIEKYFHVEDLDYQVLTNPETEILKCGGHIFMAEYNGEIVGTCALLKESEDCFELAKMGVDEKAQGKQIGKKLALAAIDRARELGAKAVVLETNSKLIPATNLYRRLGFVMDMNKQGHYQRGDVMMRLEL</sequence>
<dbReference type="EMBL" id="AP019860">
    <property type="protein sequence ID" value="BBM83011.1"/>
    <property type="molecule type" value="Genomic_DNA"/>
</dbReference>
<dbReference type="InterPro" id="IPR050769">
    <property type="entry name" value="NAT_camello-type"/>
</dbReference>
<dbReference type="PRINTS" id="PR00598">
    <property type="entry name" value="HTHMARR"/>
</dbReference>
<dbReference type="InterPro" id="IPR016181">
    <property type="entry name" value="Acyl_CoA_acyltransferase"/>
</dbReference>
<dbReference type="CDD" id="cd04301">
    <property type="entry name" value="NAT_SF"/>
    <property type="match status" value="1"/>
</dbReference>